<keyword evidence="2" id="KW-0812">Transmembrane</keyword>
<evidence type="ECO:0000256" key="1">
    <source>
        <dbReference type="SAM" id="MobiDB-lite"/>
    </source>
</evidence>
<dbReference type="PANTHER" id="PTHR33826">
    <property type="entry name" value="F20B24.21"/>
    <property type="match status" value="1"/>
</dbReference>
<evidence type="ECO:0000256" key="2">
    <source>
        <dbReference type="SAM" id="Phobius"/>
    </source>
</evidence>
<name>A0A6J1D566_MOMCH</name>
<proteinExistence type="predicted"/>
<dbReference type="InterPro" id="IPR055464">
    <property type="entry name" value="DUF7036"/>
</dbReference>
<evidence type="ECO:0000313" key="4">
    <source>
        <dbReference type="Proteomes" id="UP000504603"/>
    </source>
</evidence>
<feature type="domain" description="DUF7036" evidence="3">
    <location>
        <begin position="213"/>
        <end position="303"/>
    </location>
</feature>
<feature type="domain" description="DUF7036" evidence="3">
    <location>
        <begin position="89"/>
        <end position="180"/>
    </location>
</feature>
<gene>
    <name evidence="5" type="primary">LOC111017707</name>
</gene>
<dbReference type="GeneID" id="111017707"/>
<feature type="region of interest" description="Disordered" evidence="1">
    <location>
        <begin position="1"/>
        <end position="23"/>
    </location>
</feature>
<evidence type="ECO:0000259" key="3">
    <source>
        <dbReference type="Pfam" id="PF23041"/>
    </source>
</evidence>
<keyword evidence="4" id="KW-1185">Reference proteome</keyword>
<feature type="region of interest" description="Disordered" evidence="1">
    <location>
        <begin position="319"/>
        <end position="447"/>
    </location>
</feature>
<organism evidence="4 5">
    <name type="scientific">Momordica charantia</name>
    <name type="common">Bitter gourd</name>
    <name type="synonym">Balsam pear</name>
    <dbReference type="NCBI Taxonomy" id="3673"/>
    <lineage>
        <taxon>Eukaryota</taxon>
        <taxon>Viridiplantae</taxon>
        <taxon>Streptophyta</taxon>
        <taxon>Embryophyta</taxon>
        <taxon>Tracheophyta</taxon>
        <taxon>Spermatophyta</taxon>
        <taxon>Magnoliopsida</taxon>
        <taxon>eudicotyledons</taxon>
        <taxon>Gunneridae</taxon>
        <taxon>Pentapetalae</taxon>
        <taxon>rosids</taxon>
        <taxon>fabids</taxon>
        <taxon>Cucurbitales</taxon>
        <taxon>Cucurbitaceae</taxon>
        <taxon>Momordiceae</taxon>
        <taxon>Momordica</taxon>
    </lineage>
</organism>
<dbReference type="Pfam" id="PF23041">
    <property type="entry name" value="DUF7036"/>
    <property type="match status" value="2"/>
</dbReference>
<feature type="compositionally biased region" description="Low complexity" evidence="1">
    <location>
        <begin position="370"/>
        <end position="379"/>
    </location>
</feature>
<dbReference type="AlphaFoldDB" id="A0A6J1D566"/>
<reference evidence="5" key="1">
    <citation type="submission" date="2025-08" db="UniProtKB">
        <authorList>
            <consortium name="RefSeq"/>
        </authorList>
    </citation>
    <scope>IDENTIFICATION</scope>
    <source>
        <strain evidence="5">OHB3-1</strain>
    </source>
</reference>
<dbReference type="PANTHER" id="PTHR33826:SF4">
    <property type="entry name" value="F20B24.21"/>
    <property type="match status" value="1"/>
</dbReference>
<keyword evidence="2" id="KW-0472">Membrane</keyword>
<feature type="transmembrane region" description="Helical" evidence="2">
    <location>
        <begin position="46"/>
        <end position="65"/>
    </location>
</feature>
<dbReference type="Proteomes" id="UP000504603">
    <property type="component" value="Unplaced"/>
</dbReference>
<keyword evidence="2" id="KW-1133">Transmembrane helix</keyword>
<accession>A0A6J1D566</accession>
<dbReference type="KEGG" id="mcha:111017707"/>
<protein>
    <submittedName>
        <fullName evidence="5">Uncharacterized protein LOC111017707</fullName>
    </submittedName>
</protein>
<dbReference type="RefSeq" id="XP_022149235.1">
    <property type="nucleotide sequence ID" value="XM_022293543.1"/>
</dbReference>
<dbReference type="OrthoDB" id="611787at2759"/>
<feature type="compositionally biased region" description="Pro residues" evidence="1">
    <location>
        <begin position="400"/>
        <end position="417"/>
    </location>
</feature>
<feature type="compositionally biased region" description="Low complexity" evidence="1">
    <location>
        <begin position="339"/>
        <end position="353"/>
    </location>
</feature>
<evidence type="ECO:0000313" key="5">
    <source>
        <dbReference type="RefSeq" id="XP_022149235.1"/>
    </source>
</evidence>
<sequence length="447" mass="49445">MGKGEEQNLPIQRRREVADSGDSSGFLCGQCSIALRRVREELNFKCVFVLILGFLVFVPGFFWLLPLRERNSGFEAKDDIKLSATVQVYFVLEKPVKELLPHIKRLEFDINGELDISNVKVSVLSMHDVGESNRTYVVFGILSEYITAPINPVSLSLVRSTLYDLFLRESNLTLTTPIFGQPSTFEILKFPGGISIIPFQHASIWQFPQIVFNFTLSNSISEVLDNFAKFRSELTFGLRLRPYENVYFQITNKIGSTMQPPIIVQASISSELGRLTSQRLQQLAAIINASPERNLGLDYSVFGEVKSVSLSSYLKGTSNSIPPSLSPAPAPAPGDHAEPSSAPRASRSSSHSRVQPPANRSPPATCRALSPAPSVVPAHSPHRHSMPPSSYPDSTRLIVSPPPVGFTPLLPPDLLPKPKPRFGFKPGWRKENPTRVKPARSSHPDHD</sequence>